<name>A0A561V4W4_9ACTN</name>
<dbReference type="GO" id="GO:0016787">
    <property type="term" value="F:hydrolase activity"/>
    <property type="evidence" value="ECO:0007669"/>
    <property type="project" value="UniProtKB-KW"/>
</dbReference>
<dbReference type="Pfam" id="PF00704">
    <property type="entry name" value="Glyco_hydro_18"/>
    <property type="match status" value="1"/>
</dbReference>
<proteinExistence type="predicted"/>
<reference evidence="2 3" key="1">
    <citation type="submission" date="2019-06" db="EMBL/GenBank/DDBJ databases">
        <title>Sequencing the genomes of 1000 actinobacteria strains.</title>
        <authorList>
            <person name="Klenk H.-P."/>
        </authorList>
    </citation>
    <scope>NUCLEOTIDE SEQUENCE [LARGE SCALE GENOMIC DNA]</scope>
    <source>
        <strain evidence="2 3">DSM 42059</strain>
    </source>
</reference>
<evidence type="ECO:0000313" key="2">
    <source>
        <dbReference type="EMBL" id="TWG06651.1"/>
    </source>
</evidence>
<dbReference type="Gene3D" id="3.20.20.80">
    <property type="entry name" value="Glycosidases"/>
    <property type="match status" value="1"/>
</dbReference>
<dbReference type="PROSITE" id="PS51910">
    <property type="entry name" value="GH18_2"/>
    <property type="match status" value="1"/>
</dbReference>
<keyword evidence="2" id="KW-0378">Hydrolase</keyword>
<dbReference type="EMBL" id="VIWW01000001">
    <property type="protein sequence ID" value="TWG06651.1"/>
    <property type="molecule type" value="Genomic_DNA"/>
</dbReference>
<comment type="caution">
    <text evidence="2">The sequence shown here is derived from an EMBL/GenBank/DDBJ whole genome shotgun (WGS) entry which is preliminary data.</text>
</comment>
<evidence type="ECO:0000313" key="3">
    <source>
        <dbReference type="Proteomes" id="UP000318186"/>
    </source>
</evidence>
<evidence type="ECO:0000259" key="1">
    <source>
        <dbReference type="PROSITE" id="PS51910"/>
    </source>
</evidence>
<accession>A0A561V4W4</accession>
<organism evidence="2 3">
    <name type="scientific">Streptomyces brevispora</name>
    <dbReference type="NCBI Taxonomy" id="887462"/>
    <lineage>
        <taxon>Bacteria</taxon>
        <taxon>Bacillati</taxon>
        <taxon>Actinomycetota</taxon>
        <taxon>Actinomycetes</taxon>
        <taxon>Kitasatosporales</taxon>
        <taxon>Streptomycetaceae</taxon>
        <taxon>Streptomyces</taxon>
    </lineage>
</organism>
<dbReference type="SUPFAM" id="SSF51445">
    <property type="entry name" value="(Trans)glycosidases"/>
    <property type="match status" value="1"/>
</dbReference>
<dbReference type="InterPro" id="IPR017853">
    <property type="entry name" value="GH"/>
</dbReference>
<dbReference type="AlphaFoldDB" id="A0A561V4W4"/>
<dbReference type="InterPro" id="IPR001223">
    <property type="entry name" value="Glyco_hydro18_cat"/>
</dbReference>
<protein>
    <submittedName>
        <fullName evidence="2">Glycosyl hydrolase family 18 (Putative chitinase)</fullName>
    </submittedName>
</protein>
<dbReference type="GO" id="GO:0005975">
    <property type="term" value="P:carbohydrate metabolic process"/>
    <property type="evidence" value="ECO:0007669"/>
    <property type="project" value="InterPro"/>
</dbReference>
<gene>
    <name evidence="2" type="ORF">FHX80_115146</name>
</gene>
<sequence>MLHGTKFTRWDLSKVFDFLDVANVQGYDFHGSGSDNSWEPNRTGHQANLYSDAQDPYDFHFSADAAIKAYTDAGVEPAS</sequence>
<feature type="domain" description="GH18" evidence="1">
    <location>
        <begin position="1"/>
        <end position="79"/>
    </location>
</feature>
<dbReference type="Proteomes" id="UP000318186">
    <property type="component" value="Unassembled WGS sequence"/>
</dbReference>